<dbReference type="Gene3D" id="3.50.50.60">
    <property type="entry name" value="FAD/NAD(P)-binding domain"/>
    <property type="match status" value="1"/>
</dbReference>
<comment type="caution">
    <text evidence="3">The sequence shown here is derived from an EMBL/GenBank/DDBJ whole genome shotgun (WGS) entry which is preliminary data.</text>
</comment>
<dbReference type="InterPro" id="IPR036188">
    <property type="entry name" value="FAD/NAD-bd_sf"/>
</dbReference>
<dbReference type="PANTHER" id="PTHR13847">
    <property type="entry name" value="SARCOSINE DEHYDROGENASE-RELATED"/>
    <property type="match status" value="1"/>
</dbReference>
<evidence type="ECO:0000256" key="1">
    <source>
        <dbReference type="ARBA" id="ARBA00023002"/>
    </source>
</evidence>
<dbReference type="Pfam" id="PF01266">
    <property type="entry name" value="DAO"/>
    <property type="match status" value="1"/>
</dbReference>
<name>A0ABV7EYF8_9BURK</name>
<evidence type="ECO:0000313" key="4">
    <source>
        <dbReference type="Proteomes" id="UP001595530"/>
    </source>
</evidence>
<feature type="domain" description="FAD dependent oxidoreductase" evidence="2">
    <location>
        <begin position="27"/>
        <end position="390"/>
    </location>
</feature>
<protein>
    <submittedName>
        <fullName evidence="3">FAD-dependent oxidoreductase</fullName>
    </submittedName>
</protein>
<accession>A0ABV7EYF8</accession>
<dbReference type="RefSeq" id="WP_390324814.1">
    <property type="nucleotide sequence ID" value="NZ_JBHRTP010000002.1"/>
</dbReference>
<evidence type="ECO:0000313" key="3">
    <source>
        <dbReference type="EMBL" id="MFC3106501.1"/>
    </source>
</evidence>
<gene>
    <name evidence="3" type="ORF">ACFOFO_00760</name>
</gene>
<organism evidence="3 4">
    <name type="scientific">Undibacterium arcticum</name>
    <dbReference type="NCBI Taxonomy" id="1762892"/>
    <lineage>
        <taxon>Bacteria</taxon>
        <taxon>Pseudomonadati</taxon>
        <taxon>Pseudomonadota</taxon>
        <taxon>Betaproteobacteria</taxon>
        <taxon>Burkholderiales</taxon>
        <taxon>Oxalobacteraceae</taxon>
        <taxon>Undibacterium</taxon>
    </lineage>
</organism>
<dbReference type="InterPro" id="IPR006076">
    <property type="entry name" value="FAD-dep_OxRdtase"/>
</dbReference>
<dbReference type="SUPFAM" id="SSF51905">
    <property type="entry name" value="FAD/NAD(P)-binding domain"/>
    <property type="match status" value="1"/>
</dbReference>
<keyword evidence="1" id="KW-0560">Oxidoreductase</keyword>
<sequence length="462" mass="50564">MRPFWLEHALSIDGELTPALQGSQRADVGIVGGGFTGLWTALQLKQQNPALDIAIIESDLCGAGASGRNGGCLLTWTTKFFTLRRLFGEAEAIRLAKASEAAVTHIAEFCGKHGIDAEFRQDGTLYTATTQAQMGVLDPVLKELNKYGINSYHPLSTAEVQRRSGSARNLAGVFSPLAATVHPGKLVRGLRRVALEMGIRIYERTPMLAFEPGRQVTIQTPAGTLQVGKMVLAINAWMASRFPQFERTLAVVSSDMVITEKCPELLQQIGLKDGVSVLDSRTFVFYYRTTEDGRLMLGKGGNTFAWRGRILPVFDQRSPYEDQLKQSLHEFFPALAEVPITASWNGPSDRSVTGFPFFGKLDGHPNIFYGFGYSGNGVGPTYMGGQLLSSLVLGLDNAWSRSPLADGPRGTFPPEPIRYLGSLVVRNAIRRKERAEDLERKPWLLDQMLSKLANAAGKADKA</sequence>
<dbReference type="InterPro" id="IPR017715">
    <property type="entry name" value="NH2-phosphonate_OxRdtase"/>
</dbReference>
<proteinExistence type="predicted"/>
<keyword evidence="4" id="KW-1185">Reference proteome</keyword>
<dbReference type="Proteomes" id="UP001595530">
    <property type="component" value="Unassembled WGS sequence"/>
</dbReference>
<reference evidence="4" key="1">
    <citation type="journal article" date="2019" name="Int. J. Syst. Evol. Microbiol.">
        <title>The Global Catalogue of Microorganisms (GCM) 10K type strain sequencing project: providing services to taxonomists for standard genome sequencing and annotation.</title>
        <authorList>
            <consortium name="The Broad Institute Genomics Platform"/>
            <consortium name="The Broad Institute Genome Sequencing Center for Infectious Disease"/>
            <person name="Wu L."/>
            <person name="Ma J."/>
        </authorList>
    </citation>
    <scope>NUCLEOTIDE SEQUENCE [LARGE SCALE GENOMIC DNA]</scope>
    <source>
        <strain evidence="4">KCTC 42986</strain>
    </source>
</reference>
<evidence type="ECO:0000259" key="2">
    <source>
        <dbReference type="Pfam" id="PF01266"/>
    </source>
</evidence>
<dbReference type="NCBIfam" id="TIGR03329">
    <property type="entry name" value="Phn_aa_oxid"/>
    <property type="match status" value="1"/>
</dbReference>
<dbReference type="Gene3D" id="3.30.9.10">
    <property type="entry name" value="D-Amino Acid Oxidase, subunit A, domain 2"/>
    <property type="match status" value="1"/>
</dbReference>
<dbReference type="PANTHER" id="PTHR13847:SF285">
    <property type="entry name" value="FAD DEPENDENT OXIDOREDUCTASE DOMAIN-CONTAINING PROTEIN"/>
    <property type="match status" value="1"/>
</dbReference>
<dbReference type="EMBL" id="JBHRTP010000002">
    <property type="protein sequence ID" value="MFC3106501.1"/>
    <property type="molecule type" value="Genomic_DNA"/>
</dbReference>